<accession>A0A6N2BBW1</accession>
<organism evidence="1">
    <name type="scientific">Solanum chilense</name>
    <name type="common">Tomato</name>
    <name type="synonym">Lycopersicon chilense</name>
    <dbReference type="NCBI Taxonomy" id="4083"/>
    <lineage>
        <taxon>Eukaryota</taxon>
        <taxon>Viridiplantae</taxon>
        <taxon>Streptophyta</taxon>
        <taxon>Embryophyta</taxon>
        <taxon>Tracheophyta</taxon>
        <taxon>Spermatophyta</taxon>
        <taxon>Magnoliopsida</taxon>
        <taxon>eudicotyledons</taxon>
        <taxon>Gunneridae</taxon>
        <taxon>Pentapetalae</taxon>
        <taxon>asterids</taxon>
        <taxon>lamiids</taxon>
        <taxon>Solanales</taxon>
        <taxon>Solanaceae</taxon>
        <taxon>Solanoideae</taxon>
        <taxon>Solaneae</taxon>
        <taxon>Solanum</taxon>
        <taxon>Solanum subgen. Lycopersicon</taxon>
    </lineage>
</organism>
<comment type="caution">
    <text evidence="1">The sequence shown here is derived from an EMBL/GenBank/DDBJ whole genome shotgun (WGS) entry which is preliminary data.</text>
</comment>
<protein>
    <submittedName>
        <fullName evidence="1">Uncharacterized protein</fullName>
    </submittedName>
</protein>
<gene>
    <name evidence="1" type="ORF">EJD97_013073</name>
</gene>
<proteinExistence type="predicted"/>
<name>A0A6N2BBW1_SOLCI</name>
<dbReference type="EMBL" id="RXGB01003335">
    <property type="protein sequence ID" value="TMW92427.1"/>
    <property type="molecule type" value="Genomic_DNA"/>
</dbReference>
<evidence type="ECO:0000313" key="1">
    <source>
        <dbReference type="EMBL" id="TMW92427.1"/>
    </source>
</evidence>
<dbReference type="AlphaFoldDB" id="A0A6N2BBW1"/>
<reference evidence="1" key="1">
    <citation type="submission" date="2019-05" db="EMBL/GenBank/DDBJ databases">
        <title>The de novo reference genome and transcriptome assemblies of the wild tomato species Solanum chilense.</title>
        <authorList>
            <person name="Stam R."/>
            <person name="Nosenko T."/>
            <person name="Hoerger A.C."/>
            <person name="Stephan W."/>
            <person name="Seidel M.A."/>
            <person name="Kuhn J.M.M."/>
            <person name="Haberer G."/>
            <person name="Tellier A."/>
        </authorList>
    </citation>
    <scope>NUCLEOTIDE SEQUENCE</scope>
    <source>
        <tissue evidence="1">Mature leaves</tissue>
    </source>
</reference>
<sequence>MNPQKSSARRAEEGIAYAGELDNQVSPLEEVVVGDQVSVAPPPMEDGDIRASFLKMSHDNTTQAQVITTEAQTMTDLHNWEVVPRGNQQVSTMASCLTDFTRTYPPSLYGSEVEDSPKSSFMKFTSSFILWGRLIVRRPSYPLTNSKMWPKLSQPMERK</sequence>